<gene>
    <name evidence="2" type="ORF">CRI94_11945</name>
</gene>
<comment type="similarity">
    <text evidence="1">Belongs to the short-chain dehydrogenases/reductases (SDR) family.</text>
</comment>
<dbReference type="GO" id="GO:0032787">
    <property type="term" value="P:monocarboxylic acid metabolic process"/>
    <property type="evidence" value="ECO:0007669"/>
    <property type="project" value="UniProtKB-ARBA"/>
</dbReference>
<sequence>MDLGLTDNVAIVTGASRGIGKGIAHALAREGCSIAICARGADDLNAAADDIRDQTGADVLAIPMDVTDPDEADRLVEETADRFGAIHHYVGNVGGNRRGTFAELSDEDWKDLIDLNLMSHVRVARAAVPHMREAEEAGSITFISSIFGRELGGAGLSLYNTTKSALISLGKVMAQELTPDGIRVNTVAPGSIRFEGGSWDRRVKEQPEKMKEFIAENLPIGRFGRVEEVADTVAFLASERASLITGACINVDGGQSHSLI</sequence>
<dbReference type="InterPro" id="IPR036291">
    <property type="entry name" value="NAD(P)-bd_dom_sf"/>
</dbReference>
<comment type="caution">
    <text evidence="2">The sequence shown here is derived from an EMBL/GenBank/DDBJ whole genome shotgun (WGS) entry which is preliminary data.</text>
</comment>
<dbReference type="PANTHER" id="PTHR42879:SF6">
    <property type="entry name" value="NADPH-DEPENDENT REDUCTASE BACG"/>
    <property type="match status" value="1"/>
</dbReference>
<dbReference type="InterPro" id="IPR020904">
    <property type="entry name" value="Sc_DH/Rdtase_CS"/>
</dbReference>
<dbReference type="EMBL" id="PDEQ01000006">
    <property type="protein sequence ID" value="PEN12733.1"/>
    <property type="molecule type" value="Genomic_DNA"/>
</dbReference>
<evidence type="ECO:0000313" key="2">
    <source>
        <dbReference type="EMBL" id="PEN12733.1"/>
    </source>
</evidence>
<dbReference type="AlphaFoldDB" id="A0A2A8CVU1"/>
<dbReference type="SUPFAM" id="SSF51735">
    <property type="entry name" value="NAD(P)-binding Rossmann-fold domains"/>
    <property type="match status" value="1"/>
</dbReference>
<dbReference type="PANTHER" id="PTHR42879">
    <property type="entry name" value="3-OXOACYL-(ACYL-CARRIER-PROTEIN) REDUCTASE"/>
    <property type="match status" value="1"/>
</dbReference>
<keyword evidence="3" id="KW-1185">Reference proteome</keyword>
<dbReference type="FunFam" id="3.40.50.720:FF:000084">
    <property type="entry name" value="Short-chain dehydrogenase reductase"/>
    <property type="match status" value="1"/>
</dbReference>
<evidence type="ECO:0000313" key="3">
    <source>
        <dbReference type="Proteomes" id="UP000220102"/>
    </source>
</evidence>
<dbReference type="PROSITE" id="PS00061">
    <property type="entry name" value="ADH_SHORT"/>
    <property type="match status" value="1"/>
</dbReference>
<accession>A0A2A8CVU1</accession>
<evidence type="ECO:0000256" key="1">
    <source>
        <dbReference type="ARBA" id="ARBA00006484"/>
    </source>
</evidence>
<protein>
    <submittedName>
        <fullName evidence="2">Short-chain dehydrogenase</fullName>
    </submittedName>
</protein>
<dbReference type="PRINTS" id="PR00081">
    <property type="entry name" value="GDHRDH"/>
</dbReference>
<dbReference type="Pfam" id="PF13561">
    <property type="entry name" value="adh_short_C2"/>
    <property type="match status" value="1"/>
</dbReference>
<organism evidence="2 3">
    <name type="scientific">Longibacter salinarum</name>
    <dbReference type="NCBI Taxonomy" id="1850348"/>
    <lineage>
        <taxon>Bacteria</taxon>
        <taxon>Pseudomonadati</taxon>
        <taxon>Rhodothermota</taxon>
        <taxon>Rhodothermia</taxon>
        <taxon>Rhodothermales</taxon>
        <taxon>Salisaetaceae</taxon>
        <taxon>Longibacter</taxon>
    </lineage>
</organism>
<dbReference type="InterPro" id="IPR002347">
    <property type="entry name" value="SDR_fam"/>
</dbReference>
<dbReference type="OrthoDB" id="9804774at2"/>
<reference evidence="2 3" key="1">
    <citation type="submission" date="2017-10" db="EMBL/GenBank/DDBJ databases">
        <title>Draft genome of Longibacter Salinarum.</title>
        <authorList>
            <person name="Goh K.M."/>
            <person name="Shamsir M.S."/>
            <person name="Lim S.W."/>
        </authorList>
    </citation>
    <scope>NUCLEOTIDE SEQUENCE [LARGE SCALE GENOMIC DNA]</scope>
    <source>
        <strain evidence="2 3">KCTC 52045</strain>
    </source>
</reference>
<dbReference type="Gene3D" id="3.40.50.720">
    <property type="entry name" value="NAD(P)-binding Rossmann-like Domain"/>
    <property type="match status" value="1"/>
</dbReference>
<name>A0A2A8CVU1_9BACT</name>
<dbReference type="Proteomes" id="UP000220102">
    <property type="component" value="Unassembled WGS sequence"/>
</dbReference>
<proteinExistence type="inferred from homology"/>
<dbReference type="InterPro" id="IPR050259">
    <property type="entry name" value="SDR"/>
</dbReference>
<dbReference type="RefSeq" id="WP_098076050.1">
    <property type="nucleotide sequence ID" value="NZ_PDEQ01000006.1"/>
</dbReference>